<dbReference type="SUPFAM" id="SSF110738">
    <property type="entry name" value="Glycerate kinase I"/>
    <property type="match status" value="1"/>
</dbReference>
<gene>
    <name evidence="1" type="ORF">C9F10_14780</name>
</gene>
<dbReference type="GO" id="GO:0008887">
    <property type="term" value="F:glycerate kinase activity"/>
    <property type="evidence" value="ECO:0007669"/>
    <property type="project" value="InterPro"/>
</dbReference>
<keyword evidence="1" id="KW-0418">Kinase</keyword>
<dbReference type="Gene3D" id="3.90.1510.10">
    <property type="entry name" value="Glycerate kinase, domain 2"/>
    <property type="match status" value="1"/>
</dbReference>
<dbReference type="GO" id="GO:0031388">
    <property type="term" value="P:organic acid phosphorylation"/>
    <property type="evidence" value="ECO:0007669"/>
    <property type="project" value="InterPro"/>
</dbReference>
<dbReference type="Proteomes" id="UP000297989">
    <property type="component" value="Unassembled WGS sequence"/>
</dbReference>
<dbReference type="PANTHER" id="PTHR21599:SF7">
    <property type="entry name" value="GLYCERATE 2-KINASE"/>
    <property type="match status" value="1"/>
</dbReference>
<comment type="caution">
    <text evidence="1">The sequence shown here is derived from an EMBL/GenBank/DDBJ whole genome shotgun (WGS) entry which is preliminary data.</text>
</comment>
<accession>A0A659SB55</accession>
<dbReference type="Pfam" id="PF02595">
    <property type="entry name" value="Gly_kinase"/>
    <property type="match status" value="1"/>
</dbReference>
<sequence>MKIVIAPDSYKESLSAAEVAQAIEKGFREIFPDAQYVSVPVADGGEGTVEAMIAATQGVERTAWVTGPLGEKVKACWGMSGDGKTAFIEMAAASGLALVPPEKRNPLITTSRGTGELILQALESGASNIIIGIGGSATNDGGAGMMQALGAKLRDANGADIGYGGGSLHCLSDIDISDLDPRLKLCAIRVACDVSNPLIGDNGASRIFGPQKGATEENIVELDRRLADYGDSRKKSRAVGGAAA</sequence>
<feature type="non-terminal residue" evidence="1">
    <location>
        <position position="244"/>
    </location>
</feature>
<evidence type="ECO:0000313" key="1">
    <source>
        <dbReference type="EMBL" id="TGD36104.1"/>
    </source>
</evidence>
<organism evidence="1 2">
    <name type="scientific">Salmonella enterica subsp. enterica serovar Poona</name>
    <dbReference type="NCBI Taxonomy" id="436295"/>
    <lineage>
        <taxon>Bacteria</taxon>
        <taxon>Pseudomonadati</taxon>
        <taxon>Pseudomonadota</taxon>
        <taxon>Gammaproteobacteria</taxon>
        <taxon>Enterobacterales</taxon>
        <taxon>Enterobacteriaceae</taxon>
        <taxon>Salmonella</taxon>
    </lineage>
</organism>
<dbReference type="AlphaFoldDB" id="A0A659SB55"/>
<keyword evidence="1" id="KW-0808">Transferase</keyword>
<reference evidence="1 2" key="1">
    <citation type="submission" date="2018-03" db="EMBL/GenBank/DDBJ databases">
        <title>Non-Typhoidal Salmonella genome sequencing and assembly.</title>
        <authorList>
            <person name="Matchawe C."/>
        </authorList>
    </citation>
    <scope>NUCLEOTIDE SEQUENCE [LARGE SCALE GENOMIC DNA]</scope>
    <source>
        <strain evidence="1 2">8EV</strain>
    </source>
</reference>
<dbReference type="NCBIfam" id="TIGR00045">
    <property type="entry name" value="glycerate kinase"/>
    <property type="match status" value="1"/>
</dbReference>
<name>A0A659SB55_SALET</name>
<dbReference type="InterPro" id="IPR036129">
    <property type="entry name" value="Glycerate_kinase_sf"/>
</dbReference>
<evidence type="ECO:0000313" key="2">
    <source>
        <dbReference type="Proteomes" id="UP000297989"/>
    </source>
</evidence>
<protein>
    <submittedName>
        <fullName evidence="1">Glycerate 2-kinase</fullName>
    </submittedName>
</protein>
<proteinExistence type="predicted"/>
<dbReference type="InterPro" id="IPR004381">
    <property type="entry name" value="Glycerate_kinase"/>
</dbReference>
<dbReference type="PANTHER" id="PTHR21599">
    <property type="entry name" value="GLYCERATE KINASE"/>
    <property type="match status" value="1"/>
</dbReference>
<dbReference type="EMBL" id="PYKK01001037">
    <property type="protein sequence ID" value="TGD36104.1"/>
    <property type="molecule type" value="Genomic_DNA"/>
</dbReference>
<dbReference type="InterPro" id="IPR018193">
    <property type="entry name" value="Glyc_kinase_flavodox-like_fold"/>
</dbReference>